<comment type="subcellular location">
    <subcellularLocation>
        <location evidence="4">Cell membrane</location>
    </subcellularLocation>
    <subcellularLocation>
        <location evidence="1">Membrane</location>
        <topology evidence="1">Multi-pass membrane protein</topology>
    </subcellularLocation>
</comment>
<dbReference type="PANTHER" id="PTHR22550">
    <property type="entry name" value="SPORE GERMINATION PROTEIN"/>
    <property type="match status" value="1"/>
</dbReference>
<evidence type="ECO:0000256" key="2">
    <source>
        <dbReference type="ARBA" id="ARBA00005278"/>
    </source>
</evidence>
<feature type="transmembrane region" description="Helical" evidence="5">
    <location>
        <begin position="355"/>
        <end position="376"/>
    </location>
</feature>
<comment type="caution">
    <text evidence="6">The sequence shown here is derived from an EMBL/GenBank/DDBJ whole genome shotgun (WGS) entry which is preliminary data.</text>
</comment>
<evidence type="ECO:0008006" key="8">
    <source>
        <dbReference type="Google" id="ProtNLM"/>
    </source>
</evidence>
<keyword evidence="5" id="KW-1133">Transmembrane helix</keyword>
<evidence type="ECO:0000256" key="3">
    <source>
        <dbReference type="ARBA" id="ARBA00023136"/>
    </source>
</evidence>
<evidence type="ECO:0000256" key="5">
    <source>
        <dbReference type="SAM" id="Phobius"/>
    </source>
</evidence>
<dbReference type="GO" id="GO:0009847">
    <property type="term" value="P:spore germination"/>
    <property type="evidence" value="ECO:0007669"/>
    <property type="project" value="UniProtKB-UniRule"/>
</dbReference>
<evidence type="ECO:0000313" key="6">
    <source>
        <dbReference type="EMBL" id="NYE07466.1"/>
    </source>
</evidence>
<dbReference type="Proteomes" id="UP000548423">
    <property type="component" value="Unassembled WGS sequence"/>
</dbReference>
<dbReference type="InterPro" id="IPR050768">
    <property type="entry name" value="UPF0353/GerABKA_families"/>
</dbReference>
<feature type="transmembrane region" description="Helical" evidence="5">
    <location>
        <begin position="330"/>
        <end position="348"/>
    </location>
</feature>
<dbReference type="Pfam" id="PF03323">
    <property type="entry name" value="GerA"/>
    <property type="match status" value="1"/>
</dbReference>
<feature type="transmembrane region" description="Helical" evidence="5">
    <location>
        <begin position="288"/>
        <end position="310"/>
    </location>
</feature>
<proteinExistence type="inferred from homology"/>
<dbReference type="InterPro" id="IPR004995">
    <property type="entry name" value="Spore_Ger"/>
</dbReference>
<evidence type="ECO:0000256" key="1">
    <source>
        <dbReference type="ARBA" id="ARBA00004141"/>
    </source>
</evidence>
<feature type="transmembrane region" description="Helical" evidence="5">
    <location>
        <begin position="382"/>
        <end position="400"/>
    </location>
</feature>
<reference evidence="7" key="1">
    <citation type="submission" date="2020-07" db="EMBL/GenBank/DDBJ databases">
        <authorList>
            <person name="Partida-Martinez L."/>
            <person name="Huntemann M."/>
            <person name="Clum A."/>
            <person name="Wang J."/>
            <person name="Palaniappan K."/>
            <person name="Ritter S."/>
            <person name="Chen I.-M."/>
            <person name="Stamatis D."/>
            <person name="Reddy T."/>
            <person name="O'Malley R."/>
            <person name="Daum C."/>
            <person name="Shapiro N."/>
            <person name="Ivanova N."/>
            <person name="Kyrpides N."/>
            <person name="Woyke T."/>
        </authorList>
    </citation>
    <scope>NUCLEOTIDE SEQUENCE [LARGE SCALE GENOMIC DNA]</scope>
    <source>
        <strain evidence="7">AT2.8</strain>
    </source>
</reference>
<sequence length="489" mass="55452">MRMHQATSKVLYIDQLKSWFENSTDIVSKKRIYKEKAAAVSLEFLYCSNLVDMKYINEVIFPSIHRVVEEENDFNIDQLRVLIDVGGLKDQNNVKSEVEQKLFSGELIIFSYELNDLFFIPASSIPKRSPEESSLEPSVRGPRDGFVENISDNLALIRQRLKTSSLKSIEYTIGERSRTKILLLYIEDILNPSILEDVKKRLESIKIDIVVSSYEIEEQLYDNVFSIFPLIDYIGRPDFAVQSLNQGRFVVLVEGNPTCLIGPTNFNQVLYSPEDLNDSFFYISFVRILRMIAVFATIYLPGFYISLITYQLDQVPYSLLATISVSRLGLPLPAAAEAFIMLILFELFKEGGLRLPKAVGMTVTVLGGLIIGDAAIRAGLTSPTMLVIVAITVISGYTLINQNMAGNIAILRFIVLLFSAFLGLFGFFLSFFLITTLVVSLESFGQPYISYLSKPHKMDIIKNFVRLPYRFRKKRNQAYSPIDPDSQKE</sequence>
<keyword evidence="5" id="KW-0812">Transmembrane</keyword>
<dbReference type="PIRSF" id="PIRSF005690">
    <property type="entry name" value="GerBA"/>
    <property type="match status" value="1"/>
</dbReference>
<comment type="similarity">
    <text evidence="2 4">Belongs to the GerABKA family.</text>
</comment>
<protein>
    <recommendedName>
        <fullName evidence="8">Spore germination protein</fullName>
    </recommendedName>
</protein>
<feature type="transmembrane region" description="Helical" evidence="5">
    <location>
        <begin position="409"/>
        <end position="434"/>
    </location>
</feature>
<name>A0A852TIA7_9BACI</name>
<gene>
    <name evidence="6" type="ORF">F4694_004277</name>
</gene>
<organism evidence="6 7">
    <name type="scientific">Neobacillus niacini</name>
    <dbReference type="NCBI Taxonomy" id="86668"/>
    <lineage>
        <taxon>Bacteria</taxon>
        <taxon>Bacillati</taxon>
        <taxon>Bacillota</taxon>
        <taxon>Bacilli</taxon>
        <taxon>Bacillales</taxon>
        <taxon>Bacillaceae</taxon>
        <taxon>Neobacillus</taxon>
    </lineage>
</organism>
<accession>A0A852TIA7</accession>
<dbReference type="AlphaFoldDB" id="A0A852TIA7"/>
<keyword evidence="3 4" id="KW-0472">Membrane</keyword>
<evidence type="ECO:0000313" key="7">
    <source>
        <dbReference type="Proteomes" id="UP000548423"/>
    </source>
</evidence>
<evidence type="ECO:0000256" key="4">
    <source>
        <dbReference type="PIRNR" id="PIRNR005690"/>
    </source>
</evidence>
<dbReference type="GO" id="GO:0005886">
    <property type="term" value="C:plasma membrane"/>
    <property type="evidence" value="ECO:0007669"/>
    <property type="project" value="UniProtKB-SubCell"/>
</dbReference>
<dbReference type="EMBL" id="JACCBX010000009">
    <property type="protein sequence ID" value="NYE07466.1"/>
    <property type="molecule type" value="Genomic_DNA"/>
</dbReference>
<reference evidence="7" key="2">
    <citation type="submission" date="2020-08" db="EMBL/GenBank/DDBJ databases">
        <title>The Agave Microbiome: Exploring the role of microbial communities in plant adaptations to desert environments.</title>
        <authorList>
            <person name="Partida-Martinez L.P."/>
        </authorList>
    </citation>
    <scope>NUCLEOTIDE SEQUENCE [LARGE SCALE GENOMIC DNA]</scope>
    <source>
        <strain evidence="7">AT2.8</strain>
    </source>
</reference>
<dbReference type="PANTHER" id="PTHR22550:SF5">
    <property type="entry name" value="LEUCINE ZIPPER PROTEIN 4"/>
    <property type="match status" value="1"/>
</dbReference>